<dbReference type="Pfam" id="PF03732">
    <property type="entry name" value="Retrotrans_gag"/>
    <property type="match status" value="1"/>
</dbReference>
<dbReference type="EMBL" id="NBSK02000001">
    <property type="protein sequence ID" value="KAJ0225073.1"/>
    <property type="molecule type" value="Genomic_DNA"/>
</dbReference>
<sequence>MQQPSYHYTQKTPNQDCLSRRVTSLFVKVLLDYEIPNTAKLVNIKTYNGTTDLDSHTDTYEWTMTSLKLDERFWCTYFPSTFDGDVGMWLKTHRPGSIYTFSQLKYLFLTNFMQLRKYKGDSHSIIRCKQREGETVKEYFTQFANATLDVPGHDEGPIAGEFTWGLLHGTLSHNLMGKKPQTRAQIKGEGGEALKCYKIMQPKEISKESKRPRLEGLEGNEVINWDHPDQPICIGVTLPLKTRQAFIELLNKYKHVFSWTPTGMVGVDRGVIEHKLMIRPGTKEGRKRTVLGYYITKEGIQPSPTKITELKEVTSPHTLWYAQETLGHLAKWAIELGEHDINYHPRTSIKRRALAEFFTGNTRRTAKANGREHAWEAITRGRREEDRKLTQKLLHQTNIQGKQQAPRRLEASGKQTLHEAHAGPAGAHEGSRSVTGKILRMNLYWLDIYEDVTKLTRTCAKCQHFSPVQGVPPEPLTSIISR</sequence>
<dbReference type="Proteomes" id="UP000235145">
    <property type="component" value="Unassembled WGS sequence"/>
</dbReference>
<evidence type="ECO:0000313" key="5">
    <source>
        <dbReference type="Proteomes" id="UP000235145"/>
    </source>
</evidence>
<proteinExistence type="predicted"/>
<dbReference type="Pfam" id="PF17921">
    <property type="entry name" value="Integrase_H2C2"/>
    <property type="match status" value="1"/>
</dbReference>
<evidence type="ECO:0008006" key="6">
    <source>
        <dbReference type="Google" id="ProtNLM"/>
    </source>
</evidence>
<comment type="caution">
    <text evidence="4">The sequence shown here is derived from an EMBL/GenBank/DDBJ whole genome shotgun (WGS) entry which is preliminary data.</text>
</comment>
<gene>
    <name evidence="4" type="ORF">LSAT_V11C100018890</name>
</gene>
<dbReference type="InterPro" id="IPR041588">
    <property type="entry name" value="Integrase_H2C2"/>
</dbReference>
<dbReference type="AlphaFoldDB" id="A0A9R1WJC6"/>
<feature type="compositionally biased region" description="Basic and acidic residues" evidence="1">
    <location>
        <begin position="407"/>
        <end position="421"/>
    </location>
</feature>
<feature type="domain" description="Integrase zinc-binding" evidence="3">
    <location>
        <begin position="414"/>
        <end position="466"/>
    </location>
</feature>
<evidence type="ECO:0000256" key="1">
    <source>
        <dbReference type="SAM" id="MobiDB-lite"/>
    </source>
</evidence>
<feature type="domain" description="Retrotransposon gag" evidence="2">
    <location>
        <begin position="77"/>
        <end position="165"/>
    </location>
</feature>
<evidence type="ECO:0000259" key="2">
    <source>
        <dbReference type="Pfam" id="PF03732"/>
    </source>
</evidence>
<dbReference type="Gene3D" id="1.10.340.70">
    <property type="match status" value="1"/>
</dbReference>
<feature type="region of interest" description="Disordered" evidence="1">
    <location>
        <begin position="396"/>
        <end position="432"/>
    </location>
</feature>
<accession>A0A9R1WJC6</accession>
<organism evidence="4 5">
    <name type="scientific">Lactuca sativa</name>
    <name type="common">Garden lettuce</name>
    <dbReference type="NCBI Taxonomy" id="4236"/>
    <lineage>
        <taxon>Eukaryota</taxon>
        <taxon>Viridiplantae</taxon>
        <taxon>Streptophyta</taxon>
        <taxon>Embryophyta</taxon>
        <taxon>Tracheophyta</taxon>
        <taxon>Spermatophyta</taxon>
        <taxon>Magnoliopsida</taxon>
        <taxon>eudicotyledons</taxon>
        <taxon>Gunneridae</taxon>
        <taxon>Pentapetalae</taxon>
        <taxon>asterids</taxon>
        <taxon>campanulids</taxon>
        <taxon>Asterales</taxon>
        <taxon>Asteraceae</taxon>
        <taxon>Cichorioideae</taxon>
        <taxon>Cichorieae</taxon>
        <taxon>Lactucinae</taxon>
        <taxon>Lactuca</taxon>
    </lineage>
</organism>
<dbReference type="InterPro" id="IPR005162">
    <property type="entry name" value="Retrotrans_gag_dom"/>
</dbReference>
<reference evidence="4 5" key="1">
    <citation type="journal article" date="2017" name="Nat. Commun.">
        <title>Genome assembly with in vitro proximity ligation data and whole-genome triplication in lettuce.</title>
        <authorList>
            <person name="Reyes-Chin-Wo S."/>
            <person name="Wang Z."/>
            <person name="Yang X."/>
            <person name="Kozik A."/>
            <person name="Arikit S."/>
            <person name="Song C."/>
            <person name="Xia L."/>
            <person name="Froenicke L."/>
            <person name="Lavelle D.O."/>
            <person name="Truco M.J."/>
            <person name="Xia R."/>
            <person name="Zhu S."/>
            <person name="Xu C."/>
            <person name="Xu H."/>
            <person name="Xu X."/>
            <person name="Cox K."/>
            <person name="Korf I."/>
            <person name="Meyers B.C."/>
            <person name="Michelmore R.W."/>
        </authorList>
    </citation>
    <scope>NUCLEOTIDE SEQUENCE [LARGE SCALE GENOMIC DNA]</scope>
    <source>
        <strain evidence="5">cv. Salinas</strain>
        <tissue evidence="4">Seedlings</tissue>
    </source>
</reference>
<keyword evidence="5" id="KW-1185">Reference proteome</keyword>
<dbReference type="PANTHER" id="PTHR33223:SF10">
    <property type="entry name" value="AMINOTRANSFERASE-LIKE PLANT MOBILE DOMAIN-CONTAINING PROTEIN"/>
    <property type="match status" value="1"/>
</dbReference>
<name>A0A9R1WJC6_LACSA</name>
<evidence type="ECO:0000259" key="3">
    <source>
        <dbReference type="Pfam" id="PF17921"/>
    </source>
</evidence>
<dbReference type="PANTHER" id="PTHR33223">
    <property type="entry name" value="CCHC-TYPE DOMAIN-CONTAINING PROTEIN"/>
    <property type="match status" value="1"/>
</dbReference>
<evidence type="ECO:0000313" key="4">
    <source>
        <dbReference type="EMBL" id="KAJ0225073.1"/>
    </source>
</evidence>
<protein>
    <recommendedName>
        <fullName evidence="6">Retrotransposon gag domain-containing protein</fullName>
    </recommendedName>
</protein>